<gene>
    <name evidence="7" type="ORF">SAMD00023353_12200010</name>
</gene>
<dbReference type="InterPro" id="IPR050987">
    <property type="entry name" value="AtrR-like"/>
</dbReference>
<reference evidence="7" key="1">
    <citation type="submission" date="2016-03" db="EMBL/GenBank/DDBJ databases">
        <title>Draft genome sequence of Rosellinia necatrix.</title>
        <authorList>
            <person name="Kanematsu S."/>
        </authorList>
    </citation>
    <scope>NUCLEOTIDE SEQUENCE [LARGE SCALE GENOMIC DNA]</scope>
    <source>
        <strain evidence="7">W97</strain>
    </source>
</reference>
<dbReference type="OrthoDB" id="4116913at2759"/>
<evidence type="ECO:0000313" key="8">
    <source>
        <dbReference type="Proteomes" id="UP000054516"/>
    </source>
</evidence>
<dbReference type="AlphaFoldDB" id="A0A1W2TXJ4"/>
<organism evidence="7">
    <name type="scientific">Rosellinia necatrix</name>
    <name type="common">White root-rot fungus</name>
    <dbReference type="NCBI Taxonomy" id="77044"/>
    <lineage>
        <taxon>Eukaryota</taxon>
        <taxon>Fungi</taxon>
        <taxon>Dikarya</taxon>
        <taxon>Ascomycota</taxon>
        <taxon>Pezizomycotina</taxon>
        <taxon>Sordariomycetes</taxon>
        <taxon>Xylariomycetidae</taxon>
        <taxon>Xylariales</taxon>
        <taxon>Xylariaceae</taxon>
        <taxon>Rosellinia</taxon>
    </lineage>
</organism>
<dbReference type="STRING" id="77044.A0A1W2TXJ4"/>
<evidence type="ECO:0000256" key="3">
    <source>
        <dbReference type="ARBA" id="ARBA00023125"/>
    </source>
</evidence>
<dbReference type="PANTHER" id="PTHR46910:SF37">
    <property type="entry name" value="ZN(II)2CYS6 TRANSCRIPTION FACTOR (EUROFUNG)"/>
    <property type="match status" value="1"/>
</dbReference>
<keyword evidence="4" id="KW-0804">Transcription</keyword>
<evidence type="ECO:0000256" key="2">
    <source>
        <dbReference type="ARBA" id="ARBA00023015"/>
    </source>
</evidence>
<dbReference type="GO" id="GO:0008270">
    <property type="term" value="F:zinc ion binding"/>
    <property type="evidence" value="ECO:0007669"/>
    <property type="project" value="InterPro"/>
</dbReference>
<dbReference type="CDD" id="cd12148">
    <property type="entry name" value="fungal_TF_MHR"/>
    <property type="match status" value="1"/>
</dbReference>
<keyword evidence="3" id="KW-0238">DNA-binding</keyword>
<keyword evidence="2" id="KW-0805">Transcription regulation</keyword>
<keyword evidence="5" id="KW-0539">Nucleus</keyword>
<evidence type="ECO:0000313" key="7">
    <source>
        <dbReference type="EMBL" id="GAP93443.2"/>
    </source>
</evidence>
<dbReference type="PANTHER" id="PTHR46910">
    <property type="entry name" value="TRANSCRIPTION FACTOR PDR1"/>
    <property type="match status" value="1"/>
</dbReference>
<proteinExistence type="predicted"/>
<name>A0A1W2TXJ4_ROSNE</name>
<sequence length="655" mass="73186">MLQKKSAIQCSIPSPDSPCEWCNDHSLSCTFSREAQKRNRKRLRLSDLEGLFSRVEKLENTLAKSRANRLPLRPVHLEAESLVSPSLDNGDDDILESEPSASPCITPSATESIASPLTSVPIDAQPTYLSLGQNAAAGMPLAQYWYSRGIPLLSDRGHRYIYAKTSQDVAIEKLRVASSRFTMQRLALPEFRLNREFWELPPKDTVQEIASIFIGSPLQRIFPVLDDSLFKETIEEAYGLTDETPSPFQAQSIACIFAVLSVFDCLGSSRSQTIQDKDTYAIKARCILGYTMTAEASVAGLQAALALERYYTLNSQTQSATVLHAIACRMVCALGGHTYQPARRASSELTWAEHQGHHLRTLFWLCYTSDKDIALRSGQPPLLIEEYCDLAIPKSFTDYYTQLQGSDGLVTGDEYYLYLRGNSDLYLLKEKIHRLLFSARAFKLSDGELVLRIRQLDDDLESWRLSIPPEIRPKLSIPPSQIAPVQDPSMIPDIRSSHLQLEYHHLVIAIHTTVRRCGSDNPDHKDLPEDLHNVIHSSCDLSLEASRSTITFLKSSATRLAEQEFSDTIFYATLAVVSLFIDILAHPQNPQSRTALEYLSYAISIIQSLSTPTSAPGRLKCIQETNRFITELIRLGSCAVAKAERETPRTDAVPS</sequence>
<dbReference type="GO" id="GO:0003677">
    <property type="term" value="F:DNA binding"/>
    <property type="evidence" value="ECO:0007669"/>
    <property type="project" value="UniProtKB-KW"/>
</dbReference>
<dbReference type="SMART" id="SM00906">
    <property type="entry name" value="Fungal_trans"/>
    <property type="match status" value="1"/>
</dbReference>
<evidence type="ECO:0000259" key="6">
    <source>
        <dbReference type="SMART" id="SM00906"/>
    </source>
</evidence>
<evidence type="ECO:0000256" key="4">
    <source>
        <dbReference type="ARBA" id="ARBA00023163"/>
    </source>
</evidence>
<dbReference type="GO" id="GO:0003700">
    <property type="term" value="F:DNA-binding transcription factor activity"/>
    <property type="evidence" value="ECO:0007669"/>
    <property type="project" value="InterPro"/>
</dbReference>
<dbReference type="Pfam" id="PF04082">
    <property type="entry name" value="Fungal_trans"/>
    <property type="match status" value="1"/>
</dbReference>
<dbReference type="GO" id="GO:0005634">
    <property type="term" value="C:nucleus"/>
    <property type="evidence" value="ECO:0007669"/>
    <property type="project" value="UniProtKB-SubCell"/>
</dbReference>
<dbReference type="OMA" id="FWLCYIS"/>
<dbReference type="Proteomes" id="UP000054516">
    <property type="component" value="Unassembled WGS sequence"/>
</dbReference>
<keyword evidence="8" id="KW-1185">Reference proteome</keyword>
<comment type="subcellular location">
    <subcellularLocation>
        <location evidence="1">Nucleus</location>
    </subcellularLocation>
</comment>
<accession>A0A1W2TXJ4</accession>
<dbReference type="InterPro" id="IPR007219">
    <property type="entry name" value="XnlR_reg_dom"/>
</dbReference>
<evidence type="ECO:0000256" key="5">
    <source>
        <dbReference type="ARBA" id="ARBA00023242"/>
    </source>
</evidence>
<evidence type="ECO:0000256" key="1">
    <source>
        <dbReference type="ARBA" id="ARBA00004123"/>
    </source>
</evidence>
<dbReference type="GO" id="GO:0006351">
    <property type="term" value="P:DNA-templated transcription"/>
    <property type="evidence" value="ECO:0007669"/>
    <property type="project" value="InterPro"/>
</dbReference>
<protein>
    <submittedName>
        <fullName evidence="7">Putative fungal specific transcription factor domain-containing protein</fullName>
    </submittedName>
</protein>
<feature type="domain" description="Xylanolytic transcriptional activator regulatory" evidence="6">
    <location>
        <begin position="320"/>
        <end position="399"/>
    </location>
</feature>
<dbReference type="EMBL" id="DF977567">
    <property type="protein sequence ID" value="GAP93443.2"/>
    <property type="molecule type" value="Genomic_DNA"/>
</dbReference>